<dbReference type="PROSITE" id="PS51320">
    <property type="entry name" value="TIFY"/>
    <property type="match status" value="1"/>
</dbReference>
<feature type="region of interest" description="Disordered" evidence="3">
    <location>
        <begin position="76"/>
        <end position="138"/>
    </location>
</feature>
<organism evidence="5 7">
    <name type="scientific">Handroanthus impetiginosus</name>
    <dbReference type="NCBI Taxonomy" id="429701"/>
    <lineage>
        <taxon>Eukaryota</taxon>
        <taxon>Viridiplantae</taxon>
        <taxon>Streptophyta</taxon>
        <taxon>Embryophyta</taxon>
        <taxon>Tracheophyta</taxon>
        <taxon>Spermatophyta</taxon>
        <taxon>Magnoliopsida</taxon>
        <taxon>eudicotyledons</taxon>
        <taxon>Gunneridae</taxon>
        <taxon>Pentapetalae</taxon>
        <taxon>asterids</taxon>
        <taxon>lamiids</taxon>
        <taxon>Lamiales</taxon>
        <taxon>Bignoniaceae</taxon>
        <taxon>Crescentiina</taxon>
        <taxon>Tabebuia alliance</taxon>
        <taxon>Handroanthus</taxon>
    </lineage>
</organism>
<gene>
    <name evidence="6" type="ORF">CDL12_20511</name>
    <name evidence="5" type="ORF">CDL12_29215</name>
</gene>
<dbReference type="EMBL" id="NKXS01008527">
    <property type="protein sequence ID" value="PIM98305.1"/>
    <property type="molecule type" value="Genomic_DNA"/>
</dbReference>
<reference evidence="5" key="1">
    <citation type="submission" date="2017-07" db="EMBL/GenBank/DDBJ databases">
        <authorList>
            <person name="Sun Z.S."/>
            <person name="Albrecht U."/>
            <person name="Echele G."/>
            <person name="Lee C.C."/>
        </authorList>
    </citation>
    <scope>NUCLEOTIDE SEQUENCE</scope>
    <source>
        <strain evidence="5">UFG-1</strain>
        <tissue evidence="5">Leaf</tissue>
    </source>
</reference>
<dbReference type="PANTHER" id="PTHR33077">
    <property type="entry name" value="PROTEIN TIFY 4A-RELATED-RELATED"/>
    <property type="match status" value="1"/>
</dbReference>
<comment type="caution">
    <text evidence="5">The sequence shown here is derived from an EMBL/GenBank/DDBJ whole genome shotgun (WGS) entry which is preliminary data.</text>
</comment>
<dbReference type="PANTHER" id="PTHR33077:SF17">
    <property type="entry name" value="PROTEIN TIFY 5B"/>
    <property type="match status" value="1"/>
</dbReference>
<feature type="compositionally biased region" description="Polar residues" evidence="3">
    <location>
        <begin position="122"/>
        <end position="138"/>
    </location>
</feature>
<evidence type="ECO:0000259" key="4">
    <source>
        <dbReference type="PROSITE" id="PS51320"/>
    </source>
</evidence>
<evidence type="ECO:0000256" key="2">
    <source>
        <dbReference type="RuleBase" id="RU369065"/>
    </source>
</evidence>
<evidence type="ECO:0000313" key="5">
    <source>
        <dbReference type="EMBL" id="PIM98305.1"/>
    </source>
</evidence>
<dbReference type="Pfam" id="PF09425">
    <property type="entry name" value="Jas_motif"/>
    <property type="match status" value="1"/>
</dbReference>
<comment type="function">
    <text evidence="2">Repressor of jasmonate responses.</text>
</comment>
<name>A0A2G9FZ13_9LAMI</name>
<dbReference type="InterPro" id="IPR010399">
    <property type="entry name" value="Tify_dom"/>
</dbReference>
<dbReference type="GO" id="GO:0009611">
    <property type="term" value="P:response to wounding"/>
    <property type="evidence" value="ECO:0007669"/>
    <property type="project" value="UniProtKB-UniRule"/>
</dbReference>
<keyword evidence="7" id="KW-1185">Reference proteome</keyword>
<evidence type="ECO:0000256" key="3">
    <source>
        <dbReference type="SAM" id="MobiDB-lite"/>
    </source>
</evidence>
<dbReference type="STRING" id="429701.A0A2G9FZ13"/>
<evidence type="ECO:0000256" key="1">
    <source>
        <dbReference type="ARBA" id="ARBA00008614"/>
    </source>
</evidence>
<dbReference type="InterPro" id="IPR018467">
    <property type="entry name" value="CCT_CS"/>
</dbReference>
<accession>A0A2G9FZ13</accession>
<proteinExistence type="inferred from homology"/>
<feature type="domain" description="Tify" evidence="4">
    <location>
        <begin position="40"/>
        <end position="74"/>
    </location>
</feature>
<protein>
    <recommendedName>
        <fullName evidence="2">Protein TIFY</fullName>
    </recommendedName>
    <alternativeName>
        <fullName evidence="2">Jasmonate ZIM domain-containing protein</fullName>
    </alternativeName>
</protein>
<keyword evidence="2" id="KW-1184">Jasmonic acid signaling pathway</keyword>
<feature type="compositionally biased region" description="Polar residues" evidence="3">
    <location>
        <begin position="86"/>
        <end position="114"/>
    </location>
</feature>
<dbReference type="InterPro" id="IPR040390">
    <property type="entry name" value="TIFY/JAZ"/>
</dbReference>
<reference evidence="7" key="2">
    <citation type="journal article" date="2018" name="Gigascience">
        <title>Genome assembly of the Pink Ipe (Handroanthus impetiginosus, Bignoniaceae), a highly valued, ecologically keystone Neotropical timber forest tree.</title>
        <authorList>
            <person name="Silva-Junior O.B."/>
            <person name="Grattapaglia D."/>
            <person name="Novaes E."/>
            <person name="Collevatti R.G."/>
        </authorList>
    </citation>
    <scope>NUCLEOTIDE SEQUENCE [LARGE SCALE GENOMIC DNA]</scope>
    <source>
        <strain evidence="7">cv. UFG-1</strain>
    </source>
</reference>
<sequence>MKRNCNLELRLVTPSVSSWCSEYSSAGSQYSSGLDVEGGSSNKKQKLTVFYNGRVAVCDATEVQARTIIWLASHEVEQKSKDSPGSDPSTPLLTSPIYSPTGVSSMKRSLQSFLQKRKIRAQATSPYPNNITHHSNEH</sequence>
<evidence type="ECO:0000313" key="6">
    <source>
        <dbReference type="EMBL" id="PIN06926.1"/>
    </source>
</evidence>
<dbReference type="OrthoDB" id="782771at2759"/>
<dbReference type="AlphaFoldDB" id="A0A2G9FZ13"/>
<reference evidence="5" key="3">
    <citation type="journal article" date="2018" name="Gigascience">
        <title>Genome assembly of the pink ipe (Handroanthus impetiginosus, Bignoniaceae), a highly-valued ecologically keystone neotropical timber forest tree.</title>
        <authorList>
            <person name="Silva-Junior O.B."/>
            <person name="Novaes E."/>
            <person name="Grattapaglia D."/>
            <person name="Collevatti R.G."/>
        </authorList>
    </citation>
    <scope>NUCLEOTIDE SEQUENCE [LARGE SCALE GENOMIC DNA]</scope>
    <source>
        <strain evidence="5">UFG-1</strain>
        <tissue evidence="5">Leaf</tissue>
    </source>
</reference>
<dbReference type="GO" id="GO:2000022">
    <property type="term" value="P:regulation of jasmonic acid mediated signaling pathway"/>
    <property type="evidence" value="ECO:0007669"/>
    <property type="project" value="UniProtKB-UniRule"/>
</dbReference>
<dbReference type="GO" id="GO:0005634">
    <property type="term" value="C:nucleus"/>
    <property type="evidence" value="ECO:0007669"/>
    <property type="project" value="UniProtKB-SubCell"/>
</dbReference>
<comment type="subcellular location">
    <subcellularLocation>
        <location evidence="2">Nucleus</location>
    </subcellularLocation>
</comment>
<keyword evidence="2" id="KW-0539">Nucleus</keyword>
<comment type="domain">
    <text evidence="2">The jas domain is required for interaction with COI1.</text>
</comment>
<dbReference type="EMBL" id="NKXS01004277">
    <property type="protein sequence ID" value="PIN06926.1"/>
    <property type="molecule type" value="Genomic_DNA"/>
</dbReference>
<dbReference type="Pfam" id="PF06200">
    <property type="entry name" value="tify"/>
    <property type="match status" value="1"/>
</dbReference>
<dbReference type="GO" id="GO:0031347">
    <property type="term" value="P:regulation of defense response"/>
    <property type="evidence" value="ECO:0007669"/>
    <property type="project" value="UniProtKB-UniRule"/>
</dbReference>
<dbReference type="Proteomes" id="UP000231279">
    <property type="component" value="Unassembled WGS sequence"/>
</dbReference>
<comment type="similarity">
    <text evidence="1 2">Belongs to the TIFY/JAZ family.</text>
</comment>
<evidence type="ECO:0000313" key="7">
    <source>
        <dbReference type="Proteomes" id="UP000231279"/>
    </source>
</evidence>